<name>A0ABW0LDT8_9BACI</name>
<dbReference type="PANTHER" id="PTHR42711">
    <property type="entry name" value="ABC TRANSPORTER ATP-BINDING PROTEIN"/>
    <property type="match status" value="1"/>
</dbReference>
<feature type="domain" description="ABC transporter" evidence="4">
    <location>
        <begin position="22"/>
        <end position="255"/>
    </location>
</feature>
<dbReference type="Pfam" id="PF00005">
    <property type="entry name" value="ABC_tran"/>
    <property type="match status" value="1"/>
</dbReference>
<sequence length="325" mass="36273">MITVNGLSKSFKVAKRSSGLRNSLKALFYREHTTVHALSDISFSIQPGEIVGYIGPNGAGKSTTIKIMSGILVPNSGTCSILGFTPWKERVEYVKNIGVVFGQRSQLWWDVPVIDSFELLRDIYKIPLSEYEANVKLLTETLDLKNIINTPVRQLSLGQRMRCEIAASLLHSPSVLFLDEPTIGLDALSKIAVRKFIKTINKEKGVTVILTTHDMNDIEALADRVILIGKGNLLYDGKLNELRKKYGSNKMMTVDFRGTGQFRNIYGTEVISQSSERAILSIDTEKTMISDVITEISSLVELVDISIDAQPIEEIIVELYKEFQI</sequence>
<organism evidence="5 6">
    <name type="scientific">Lederbergia graminis</name>
    <dbReference type="NCBI Taxonomy" id="735518"/>
    <lineage>
        <taxon>Bacteria</taxon>
        <taxon>Bacillati</taxon>
        <taxon>Bacillota</taxon>
        <taxon>Bacilli</taxon>
        <taxon>Bacillales</taxon>
        <taxon>Bacillaceae</taxon>
        <taxon>Lederbergia</taxon>
    </lineage>
</organism>
<evidence type="ECO:0000256" key="2">
    <source>
        <dbReference type="ARBA" id="ARBA00022741"/>
    </source>
</evidence>
<keyword evidence="6" id="KW-1185">Reference proteome</keyword>
<evidence type="ECO:0000313" key="5">
    <source>
        <dbReference type="EMBL" id="MFC5463526.1"/>
    </source>
</evidence>
<dbReference type="InterPro" id="IPR003439">
    <property type="entry name" value="ABC_transporter-like_ATP-bd"/>
</dbReference>
<dbReference type="SUPFAM" id="SSF52540">
    <property type="entry name" value="P-loop containing nucleoside triphosphate hydrolases"/>
    <property type="match status" value="1"/>
</dbReference>
<dbReference type="InterPro" id="IPR050763">
    <property type="entry name" value="ABC_transporter_ATP-binding"/>
</dbReference>
<comment type="caution">
    <text evidence="5">The sequence shown here is derived from an EMBL/GenBank/DDBJ whole genome shotgun (WGS) entry which is preliminary data.</text>
</comment>
<evidence type="ECO:0000256" key="3">
    <source>
        <dbReference type="ARBA" id="ARBA00022840"/>
    </source>
</evidence>
<evidence type="ECO:0000256" key="1">
    <source>
        <dbReference type="ARBA" id="ARBA00022448"/>
    </source>
</evidence>
<dbReference type="EMBL" id="JBHSMC010000001">
    <property type="protein sequence ID" value="MFC5463526.1"/>
    <property type="molecule type" value="Genomic_DNA"/>
</dbReference>
<dbReference type="Gene3D" id="3.40.50.300">
    <property type="entry name" value="P-loop containing nucleotide triphosphate hydrolases"/>
    <property type="match status" value="1"/>
</dbReference>
<accession>A0ABW0LDT8</accession>
<keyword evidence="3 5" id="KW-0067">ATP-binding</keyword>
<protein>
    <submittedName>
        <fullName evidence="5">ATP-binding cassette domain-containing protein</fullName>
    </submittedName>
</protein>
<dbReference type="InterPro" id="IPR003593">
    <property type="entry name" value="AAA+_ATPase"/>
</dbReference>
<keyword evidence="1" id="KW-0813">Transport</keyword>
<dbReference type="InterPro" id="IPR027417">
    <property type="entry name" value="P-loop_NTPase"/>
</dbReference>
<evidence type="ECO:0000313" key="6">
    <source>
        <dbReference type="Proteomes" id="UP001596147"/>
    </source>
</evidence>
<dbReference type="PANTHER" id="PTHR42711:SF1">
    <property type="entry name" value="ABC-TRANSPORT PROTEIN, ATP-BINDING COMPONENT"/>
    <property type="match status" value="1"/>
</dbReference>
<dbReference type="PROSITE" id="PS50893">
    <property type="entry name" value="ABC_TRANSPORTER_2"/>
    <property type="match status" value="1"/>
</dbReference>
<evidence type="ECO:0000259" key="4">
    <source>
        <dbReference type="PROSITE" id="PS50893"/>
    </source>
</evidence>
<gene>
    <name evidence="5" type="ORF">ACFPM4_02030</name>
</gene>
<dbReference type="Proteomes" id="UP001596147">
    <property type="component" value="Unassembled WGS sequence"/>
</dbReference>
<dbReference type="GO" id="GO:0005524">
    <property type="term" value="F:ATP binding"/>
    <property type="evidence" value="ECO:0007669"/>
    <property type="project" value="UniProtKB-KW"/>
</dbReference>
<dbReference type="SMART" id="SM00382">
    <property type="entry name" value="AAA"/>
    <property type="match status" value="1"/>
</dbReference>
<proteinExistence type="predicted"/>
<dbReference type="RefSeq" id="WP_382347118.1">
    <property type="nucleotide sequence ID" value="NZ_JBHSMC010000001.1"/>
</dbReference>
<keyword evidence="2" id="KW-0547">Nucleotide-binding</keyword>
<reference evidence="6" key="1">
    <citation type="journal article" date="2019" name="Int. J. Syst. Evol. Microbiol.">
        <title>The Global Catalogue of Microorganisms (GCM) 10K type strain sequencing project: providing services to taxonomists for standard genome sequencing and annotation.</title>
        <authorList>
            <consortium name="The Broad Institute Genomics Platform"/>
            <consortium name="The Broad Institute Genome Sequencing Center for Infectious Disease"/>
            <person name="Wu L."/>
            <person name="Ma J."/>
        </authorList>
    </citation>
    <scope>NUCLEOTIDE SEQUENCE [LARGE SCALE GENOMIC DNA]</scope>
    <source>
        <strain evidence="6">CGMCC 1.12237</strain>
    </source>
</reference>